<evidence type="ECO:0000313" key="2">
    <source>
        <dbReference type="EMBL" id="MFD2317280.1"/>
    </source>
</evidence>
<feature type="domain" description="DZANK-type" evidence="1">
    <location>
        <begin position="63"/>
        <end position="107"/>
    </location>
</feature>
<keyword evidence="3" id="KW-1185">Reference proteome</keyword>
<gene>
    <name evidence="2" type="ORF">ACFSPV_01025</name>
</gene>
<accession>A0ABW5EGQ2</accession>
<reference evidence="3" key="1">
    <citation type="journal article" date="2019" name="Int. J. Syst. Evol. Microbiol.">
        <title>The Global Catalogue of Microorganisms (GCM) 10K type strain sequencing project: providing services to taxonomists for standard genome sequencing and annotation.</title>
        <authorList>
            <consortium name="The Broad Institute Genomics Platform"/>
            <consortium name="The Broad Institute Genome Sequencing Center for Infectious Disease"/>
            <person name="Wu L."/>
            <person name="Ma J."/>
        </authorList>
    </citation>
    <scope>NUCLEOTIDE SEQUENCE [LARGE SCALE GENOMIC DNA]</scope>
    <source>
        <strain evidence="3">CCUG 62793</strain>
    </source>
</reference>
<dbReference type="RefSeq" id="WP_310889412.1">
    <property type="nucleotide sequence ID" value="NZ_JBHUIG010000001.1"/>
</dbReference>
<evidence type="ECO:0000313" key="3">
    <source>
        <dbReference type="Proteomes" id="UP001597287"/>
    </source>
</evidence>
<dbReference type="InterPro" id="IPR025874">
    <property type="entry name" value="DZR"/>
</dbReference>
<proteinExistence type="predicted"/>
<name>A0ABW5EGQ2_9BURK</name>
<comment type="caution">
    <text evidence="2">The sequence shown here is derived from an EMBL/GenBank/DDBJ whole genome shotgun (WGS) entry which is preliminary data.</text>
</comment>
<organism evidence="2 3">
    <name type="scientific">Delftia deserti</name>
    <dbReference type="NCBI Taxonomy" id="1651218"/>
    <lineage>
        <taxon>Bacteria</taxon>
        <taxon>Pseudomonadati</taxon>
        <taxon>Pseudomonadota</taxon>
        <taxon>Betaproteobacteria</taxon>
        <taxon>Burkholderiales</taxon>
        <taxon>Comamonadaceae</taxon>
        <taxon>Delftia</taxon>
    </lineage>
</organism>
<evidence type="ECO:0000259" key="1">
    <source>
        <dbReference type="Pfam" id="PF12773"/>
    </source>
</evidence>
<sequence>MIAIHGSAHRCRVPMHLWMTAAAQPRSAKERTMGLLQRLFGNHSRGGHHGGGAYRAAAVAAVCPGCRASIAASSRFCPQCGGAVLPQACRRCNASHPAGARFCGQCGQPTT</sequence>
<dbReference type="Proteomes" id="UP001597287">
    <property type="component" value="Unassembled WGS sequence"/>
</dbReference>
<protein>
    <submittedName>
        <fullName evidence="2">Zinc ribbon domain-containing protein</fullName>
    </submittedName>
</protein>
<dbReference type="EMBL" id="JBHUIG010000001">
    <property type="protein sequence ID" value="MFD2317280.1"/>
    <property type="molecule type" value="Genomic_DNA"/>
</dbReference>
<dbReference type="Pfam" id="PF12773">
    <property type="entry name" value="DZR"/>
    <property type="match status" value="1"/>
</dbReference>